<accession>X0YJN6</accession>
<feature type="non-terminal residue" evidence="1">
    <location>
        <position position="34"/>
    </location>
</feature>
<sequence>FHGIEPEFDGIQHPELEVVNLGVLVHHVDDLETD</sequence>
<name>X0YJN6_9ZZZZ</name>
<proteinExistence type="predicted"/>
<feature type="non-terminal residue" evidence="1">
    <location>
        <position position="1"/>
    </location>
</feature>
<protein>
    <submittedName>
        <fullName evidence="1">Uncharacterized protein</fullName>
    </submittedName>
</protein>
<reference evidence="1" key="1">
    <citation type="journal article" date="2014" name="Front. Microbiol.">
        <title>High frequency of phylogenetically diverse reductive dehalogenase-homologous genes in deep subseafloor sedimentary metagenomes.</title>
        <authorList>
            <person name="Kawai M."/>
            <person name="Futagami T."/>
            <person name="Toyoda A."/>
            <person name="Takaki Y."/>
            <person name="Nishi S."/>
            <person name="Hori S."/>
            <person name="Arai W."/>
            <person name="Tsubouchi T."/>
            <person name="Morono Y."/>
            <person name="Uchiyama I."/>
            <person name="Ito T."/>
            <person name="Fujiyama A."/>
            <person name="Inagaki F."/>
            <person name="Takami H."/>
        </authorList>
    </citation>
    <scope>NUCLEOTIDE SEQUENCE</scope>
    <source>
        <strain evidence="1">Expedition CK06-06</strain>
    </source>
</reference>
<evidence type="ECO:0000313" key="1">
    <source>
        <dbReference type="EMBL" id="GAG47322.1"/>
    </source>
</evidence>
<dbReference type="AlphaFoldDB" id="X0YJN6"/>
<dbReference type="EMBL" id="BARS01059687">
    <property type="protein sequence ID" value="GAG47322.1"/>
    <property type="molecule type" value="Genomic_DNA"/>
</dbReference>
<comment type="caution">
    <text evidence="1">The sequence shown here is derived from an EMBL/GenBank/DDBJ whole genome shotgun (WGS) entry which is preliminary data.</text>
</comment>
<organism evidence="1">
    <name type="scientific">marine sediment metagenome</name>
    <dbReference type="NCBI Taxonomy" id="412755"/>
    <lineage>
        <taxon>unclassified sequences</taxon>
        <taxon>metagenomes</taxon>
        <taxon>ecological metagenomes</taxon>
    </lineage>
</organism>
<gene>
    <name evidence="1" type="ORF">S01H1_86286</name>
</gene>